<protein>
    <submittedName>
        <fullName evidence="1">16197_t:CDS:1</fullName>
    </submittedName>
</protein>
<evidence type="ECO:0000313" key="2">
    <source>
        <dbReference type="Proteomes" id="UP000789525"/>
    </source>
</evidence>
<comment type="caution">
    <text evidence="1">The sequence shown here is derived from an EMBL/GenBank/DDBJ whole genome shotgun (WGS) entry which is preliminary data.</text>
</comment>
<evidence type="ECO:0000313" key="1">
    <source>
        <dbReference type="EMBL" id="CAG8577105.1"/>
    </source>
</evidence>
<keyword evidence="2" id="KW-1185">Reference proteome</keyword>
<sequence length="79" mass="8965">MKEKLFGGSGSPLKPEISMNNFVSQSVIDMELGLKKTKTKSFSVPLNLLEMDPLLMEKCWNNDPFKRLSVSEIKQQFGK</sequence>
<reference evidence="1" key="1">
    <citation type="submission" date="2021-06" db="EMBL/GenBank/DDBJ databases">
        <authorList>
            <person name="Kallberg Y."/>
            <person name="Tangrot J."/>
            <person name="Rosling A."/>
        </authorList>
    </citation>
    <scope>NUCLEOTIDE SEQUENCE</scope>
    <source>
        <strain evidence="1">CL356</strain>
    </source>
</reference>
<proteinExistence type="predicted"/>
<accession>A0ACA9MCF1</accession>
<name>A0ACA9MCF1_9GLOM</name>
<organism evidence="1 2">
    <name type="scientific">Acaulospora colombiana</name>
    <dbReference type="NCBI Taxonomy" id="27376"/>
    <lineage>
        <taxon>Eukaryota</taxon>
        <taxon>Fungi</taxon>
        <taxon>Fungi incertae sedis</taxon>
        <taxon>Mucoromycota</taxon>
        <taxon>Glomeromycotina</taxon>
        <taxon>Glomeromycetes</taxon>
        <taxon>Diversisporales</taxon>
        <taxon>Acaulosporaceae</taxon>
        <taxon>Acaulospora</taxon>
    </lineage>
</organism>
<gene>
    <name evidence="1" type="ORF">ACOLOM_LOCUS5827</name>
</gene>
<dbReference type="Proteomes" id="UP000789525">
    <property type="component" value="Unassembled WGS sequence"/>
</dbReference>
<dbReference type="EMBL" id="CAJVPT010011170">
    <property type="protein sequence ID" value="CAG8577105.1"/>
    <property type="molecule type" value="Genomic_DNA"/>
</dbReference>